<dbReference type="SUPFAM" id="SSF57414">
    <property type="entry name" value="Hairpin loop containing domain-like"/>
    <property type="match status" value="1"/>
</dbReference>
<dbReference type="AlphaFoldDB" id="A0A8S4QCT0"/>
<accession>A0A8S4QCT0</accession>
<dbReference type="OrthoDB" id="8626508at2759"/>
<evidence type="ECO:0000313" key="3">
    <source>
        <dbReference type="EMBL" id="CAH1801869.1"/>
    </source>
</evidence>
<evidence type="ECO:0000313" key="4">
    <source>
        <dbReference type="Proteomes" id="UP000749559"/>
    </source>
</evidence>
<dbReference type="InterPro" id="IPR003112">
    <property type="entry name" value="Olfac-like_dom"/>
</dbReference>
<dbReference type="Pfam" id="PF00024">
    <property type="entry name" value="PAN_1"/>
    <property type="match status" value="1"/>
</dbReference>
<organism evidence="3 4">
    <name type="scientific">Owenia fusiformis</name>
    <name type="common">Polychaete worm</name>
    <dbReference type="NCBI Taxonomy" id="6347"/>
    <lineage>
        <taxon>Eukaryota</taxon>
        <taxon>Metazoa</taxon>
        <taxon>Spiralia</taxon>
        <taxon>Lophotrochozoa</taxon>
        <taxon>Annelida</taxon>
        <taxon>Polychaeta</taxon>
        <taxon>Sedentaria</taxon>
        <taxon>Canalipalpata</taxon>
        <taxon>Sabellida</taxon>
        <taxon>Oweniida</taxon>
        <taxon>Oweniidae</taxon>
        <taxon>Owenia</taxon>
    </lineage>
</organism>
<evidence type="ECO:0000259" key="2">
    <source>
        <dbReference type="Pfam" id="PF02191"/>
    </source>
</evidence>
<dbReference type="Pfam" id="PF02191">
    <property type="entry name" value="OLF"/>
    <property type="match status" value="1"/>
</dbReference>
<name>A0A8S4QCT0_OWEFU</name>
<feature type="non-terminal residue" evidence="3">
    <location>
        <position position="1"/>
    </location>
</feature>
<dbReference type="Proteomes" id="UP000749559">
    <property type="component" value="Unassembled WGS sequence"/>
</dbReference>
<protein>
    <recommendedName>
        <fullName evidence="5">Apple domain-containing protein</fullName>
    </recommendedName>
</protein>
<comment type="caution">
    <text evidence="3">The sequence shown here is derived from an EMBL/GenBank/DDBJ whole genome shotgun (WGS) entry which is preliminary data.</text>
</comment>
<proteinExistence type="predicted"/>
<dbReference type="InterPro" id="IPR003609">
    <property type="entry name" value="Pan_app"/>
</dbReference>
<feature type="non-terminal residue" evidence="3">
    <location>
        <position position="231"/>
    </location>
</feature>
<evidence type="ECO:0000259" key="1">
    <source>
        <dbReference type="Pfam" id="PF00024"/>
    </source>
</evidence>
<dbReference type="Gene3D" id="3.50.4.10">
    <property type="entry name" value="Hepatocyte Growth Factor"/>
    <property type="match status" value="1"/>
</dbReference>
<evidence type="ECO:0008006" key="5">
    <source>
        <dbReference type="Google" id="ProtNLM"/>
    </source>
</evidence>
<gene>
    <name evidence="3" type="ORF">OFUS_LOCUS25607</name>
</gene>
<sequence>KWNNYHSMWTRASKTSLGQTAKHMYGTNHALFNGSLYYYSSQKTIERVDYRTWSPKASVPIPEVEAVPNYNRGGYTYVDINIDEYGLFIAYIQKDWTWKDMPNTCINAETLTATSASTLEECKQKCVNEGGFRCMSLDWSLHLKQCNLKLRYSGNHPLTSPCTYTYNERYYYRYKWRTRTATGHWHHSERKFADPKRASYIQIKQLNPIDLTEIRHWSTHVAKSSISNLYF</sequence>
<feature type="domain" description="Apple" evidence="1">
    <location>
        <begin position="100"/>
        <end position="155"/>
    </location>
</feature>
<reference evidence="3" key="1">
    <citation type="submission" date="2022-03" db="EMBL/GenBank/DDBJ databases">
        <authorList>
            <person name="Martin C."/>
        </authorList>
    </citation>
    <scope>NUCLEOTIDE SEQUENCE</scope>
</reference>
<dbReference type="EMBL" id="CAIIXF020000012">
    <property type="protein sequence ID" value="CAH1801869.1"/>
    <property type="molecule type" value="Genomic_DNA"/>
</dbReference>
<feature type="domain" description="Olfactomedin-like" evidence="2">
    <location>
        <begin position="5"/>
        <end position="96"/>
    </location>
</feature>
<keyword evidence="4" id="KW-1185">Reference proteome</keyword>